<dbReference type="OrthoDB" id="5068804at2759"/>
<feature type="domain" description="Azaphilone pigments biosynthesis cluster protein L N-terminal" evidence="1">
    <location>
        <begin position="9"/>
        <end position="91"/>
    </location>
</feature>
<dbReference type="InterPro" id="IPR031348">
    <property type="entry name" value="PigL_N"/>
</dbReference>
<dbReference type="InParanoid" id="B8M247"/>
<evidence type="ECO:0000259" key="1">
    <source>
        <dbReference type="Pfam" id="PF17111"/>
    </source>
</evidence>
<dbReference type="RefSeq" id="XP_002478474.1">
    <property type="nucleotide sequence ID" value="XM_002478429.1"/>
</dbReference>
<dbReference type="Proteomes" id="UP000001745">
    <property type="component" value="Unassembled WGS sequence"/>
</dbReference>
<dbReference type="HOGENOM" id="CLU_1416039_0_0_1"/>
<evidence type="ECO:0000313" key="2">
    <source>
        <dbReference type="EMBL" id="EED21511.1"/>
    </source>
</evidence>
<dbReference type="GeneID" id="8100876"/>
<protein>
    <recommendedName>
        <fullName evidence="1">Azaphilone pigments biosynthesis cluster protein L N-terminal domain-containing protein</fullName>
    </recommendedName>
</protein>
<dbReference type="EMBL" id="EQ962653">
    <property type="protein sequence ID" value="EED21511.1"/>
    <property type="molecule type" value="Genomic_DNA"/>
</dbReference>
<dbReference type="STRING" id="441959.B8M247"/>
<sequence length="192" mass="21289">MRNSTNNSRFKNKQIVAFQSRLASYKLTLVISLDFLTLKNTTKDLETTRALENKIENATSRFAGQMQGLQIGLQTFLEANATPTQNEPQLTDTQIELAKEQESRILQAIEQQNIVLGYCYRACMAALRGTTQVTGNTYKYVSASDEVKMLVGDVGNVSGSAKHVYEDITAGGKSHVVVGNMQGEYMKDFFGK</sequence>
<name>B8M247_TALSN</name>
<proteinExistence type="predicted"/>
<reference evidence="3" key="1">
    <citation type="journal article" date="2015" name="Genome Announc.">
        <title>Genome sequence of the AIDS-associated pathogen Penicillium marneffei (ATCC18224) and its near taxonomic relative Talaromyces stipitatus (ATCC10500).</title>
        <authorList>
            <person name="Nierman W.C."/>
            <person name="Fedorova-Abrams N.D."/>
            <person name="Andrianopoulos A."/>
        </authorList>
    </citation>
    <scope>NUCLEOTIDE SEQUENCE [LARGE SCALE GENOMIC DNA]</scope>
    <source>
        <strain evidence="3">ATCC 10500 / CBS 375.48 / QM 6759 / NRRL 1006</strain>
    </source>
</reference>
<evidence type="ECO:0000313" key="3">
    <source>
        <dbReference type="Proteomes" id="UP000001745"/>
    </source>
</evidence>
<keyword evidence="3" id="KW-1185">Reference proteome</keyword>
<dbReference type="AlphaFoldDB" id="B8M247"/>
<dbReference type="Pfam" id="PF17111">
    <property type="entry name" value="PigL_N"/>
    <property type="match status" value="1"/>
</dbReference>
<accession>B8M247</accession>
<gene>
    <name evidence="2" type="ORF">TSTA_087470</name>
</gene>
<dbReference type="VEuPathDB" id="FungiDB:TSTA_087470"/>
<organism evidence="2 3">
    <name type="scientific">Talaromyces stipitatus (strain ATCC 10500 / CBS 375.48 / QM 6759 / NRRL 1006)</name>
    <name type="common">Penicillium stipitatum</name>
    <dbReference type="NCBI Taxonomy" id="441959"/>
    <lineage>
        <taxon>Eukaryota</taxon>
        <taxon>Fungi</taxon>
        <taxon>Dikarya</taxon>
        <taxon>Ascomycota</taxon>
        <taxon>Pezizomycotina</taxon>
        <taxon>Eurotiomycetes</taxon>
        <taxon>Eurotiomycetidae</taxon>
        <taxon>Eurotiales</taxon>
        <taxon>Trichocomaceae</taxon>
        <taxon>Talaromyces</taxon>
        <taxon>Talaromyces sect. Talaromyces</taxon>
    </lineage>
</organism>